<evidence type="ECO:0008006" key="4">
    <source>
        <dbReference type="Google" id="ProtNLM"/>
    </source>
</evidence>
<gene>
    <name evidence="2" type="ORF">ACFO1S_23680</name>
</gene>
<dbReference type="EMBL" id="JBHSED010000058">
    <property type="protein sequence ID" value="MFC4306429.1"/>
    <property type="molecule type" value="Genomic_DNA"/>
</dbReference>
<evidence type="ECO:0000313" key="2">
    <source>
        <dbReference type="EMBL" id="MFC4306429.1"/>
    </source>
</evidence>
<feature type="transmembrane region" description="Helical" evidence="1">
    <location>
        <begin position="20"/>
        <end position="38"/>
    </location>
</feature>
<evidence type="ECO:0000313" key="3">
    <source>
        <dbReference type="Proteomes" id="UP001595755"/>
    </source>
</evidence>
<comment type="caution">
    <text evidence="2">The sequence shown here is derived from an EMBL/GenBank/DDBJ whole genome shotgun (WGS) entry which is preliminary data.</text>
</comment>
<keyword evidence="1" id="KW-0812">Transmembrane</keyword>
<feature type="transmembrane region" description="Helical" evidence="1">
    <location>
        <begin position="95"/>
        <end position="116"/>
    </location>
</feature>
<dbReference type="Proteomes" id="UP001595755">
    <property type="component" value="Unassembled WGS sequence"/>
</dbReference>
<sequence length="120" mass="13160">MDDHAQLQLRKALVLKLRVLAPAFFLPSFVLGIVLAFCNTDTPGFVLRCVAVAALLLWIIIRGIGTVPINSATLDWEIGAPPKDWKAQVQRAERFHIAGVWAAVLAFALFLITLALRLNG</sequence>
<name>A0ABV8SJ02_9BACL</name>
<keyword evidence="3" id="KW-1185">Reference proteome</keyword>
<reference evidence="3" key="1">
    <citation type="journal article" date="2019" name="Int. J. Syst. Evol. Microbiol.">
        <title>The Global Catalogue of Microorganisms (GCM) 10K type strain sequencing project: providing services to taxonomists for standard genome sequencing and annotation.</title>
        <authorList>
            <consortium name="The Broad Institute Genomics Platform"/>
            <consortium name="The Broad Institute Genome Sequencing Center for Infectious Disease"/>
            <person name="Wu L."/>
            <person name="Ma J."/>
        </authorList>
    </citation>
    <scope>NUCLEOTIDE SEQUENCE [LARGE SCALE GENOMIC DNA]</scope>
    <source>
        <strain evidence="3">CGMCC 4.1641</strain>
    </source>
</reference>
<feature type="transmembrane region" description="Helical" evidence="1">
    <location>
        <begin position="45"/>
        <end position="65"/>
    </location>
</feature>
<organism evidence="2 3">
    <name type="scientific">Cohnella boryungensis</name>
    <dbReference type="NCBI Taxonomy" id="768479"/>
    <lineage>
        <taxon>Bacteria</taxon>
        <taxon>Bacillati</taxon>
        <taxon>Bacillota</taxon>
        <taxon>Bacilli</taxon>
        <taxon>Bacillales</taxon>
        <taxon>Paenibacillaceae</taxon>
        <taxon>Cohnella</taxon>
    </lineage>
</organism>
<keyword evidence="1" id="KW-1133">Transmembrane helix</keyword>
<protein>
    <recommendedName>
        <fullName evidence="4">DUF1772 domain-containing protein</fullName>
    </recommendedName>
</protein>
<evidence type="ECO:0000256" key="1">
    <source>
        <dbReference type="SAM" id="Phobius"/>
    </source>
</evidence>
<keyword evidence="1" id="KW-0472">Membrane</keyword>
<accession>A0ABV8SJ02</accession>
<proteinExistence type="predicted"/>